<dbReference type="Gene3D" id="3.40.50.10810">
    <property type="entry name" value="Tandem AAA-ATPase domain"/>
    <property type="match status" value="1"/>
</dbReference>
<dbReference type="PANTHER" id="PTHR45766:SF6">
    <property type="entry name" value="SWI_SNF-RELATED MATRIX-ASSOCIATED ACTIN-DEPENDENT REGULATOR OF CHROMATIN SUBFAMILY A-LIKE PROTEIN 1"/>
    <property type="match status" value="1"/>
</dbReference>
<dbReference type="Gene3D" id="3.40.50.300">
    <property type="entry name" value="P-loop containing nucleotide triphosphate hydrolases"/>
    <property type="match status" value="1"/>
</dbReference>
<keyword evidence="2" id="KW-0175">Coiled coil</keyword>
<evidence type="ECO:0000256" key="1">
    <source>
        <dbReference type="ARBA" id="ARBA00022801"/>
    </source>
</evidence>
<dbReference type="CDD" id="cd18793">
    <property type="entry name" value="SF2_C_SNF"/>
    <property type="match status" value="1"/>
</dbReference>
<dbReference type="InterPro" id="IPR027417">
    <property type="entry name" value="P-loop_NTPase"/>
</dbReference>
<organism evidence="5 6">
    <name type="scientific">Treponema socranskii subsp. socranskii VPI DR56BR1116 = ATCC 35536</name>
    <dbReference type="NCBI Taxonomy" id="1125725"/>
    <lineage>
        <taxon>Bacteria</taxon>
        <taxon>Pseudomonadati</taxon>
        <taxon>Spirochaetota</taxon>
        <taxon>Spirochaetia</taxon>
        <taxon>Spirochaetales</taxon>
        <taxon>Treponemataceae</taxon>
        <taxon>Treponema</taxon>
    </lineage>
</organism>
<keyword evidence="6" id="KW-1185">Reference proteome</keyword>
<evidence type="ECO:0000259" key="3">
    <source>
        <dbReference type="PROSITE" id="PS51192"/>
    </source>
</evidence>
<dbReference type="Proteomes" id="UP000016646">
    <property type="component" value="Unassembled WGS sequence"/>
</dbReference>
<feature type="coiled-coil region" evidence="2">
    <location>
        <begin position="500"/>
        <end position="527"/>
    </location>
</feature>
<accession>A0ABN0P668</accession>
<dbReference type="SMART" id="SM00487">
    <property type="entry name" value="DEXDc"/>
    <property type="match status" value="1"/>
</dbReference>
<proteinExistence type="predicted"/>
<dbReference type="Gene3D" id="3.30.870.10">
    <property type="entry name" value="Endonuclease Chain A"/>
    <property type="match status" value="1"/>
</dbReference>
<evidence type="ECO:0000313" key="6">
    <source>
        <dbReference type="Proteomes" id="UP000016646"/>
    </source>
</evidence>
<dbReference type="PROSITE" id="PS51194">
    <property type="entry name" value="HELICASE_CTER"/>
    <property type="match status" value="1"/>
</dbReference>
<comment type="caution">
    <text evidence="5">The sequence shown here is derived from an EMBL/GenBank/DDBJ whole genome shotgun (WGS) entry which is preliminary data.</text>
</comment>
<gene>
    <name evidence="5" type="ORF">HMPREF0860_1680</name>
</gene>
<dbReference type="PROSITE" id="PS51192">
    <property type="entry name" value="HELICASE_ATP_BIND_1"/>
    <property type="match status" value="1"/>
</dbReference>
<dbReference type="RefSeq" id="WP_021495501.1">
    <property type="nucleotide sequence ID" value="NZ_AVQI01000022.1"/>
</dbReference>
<keyword evidence="1" id="KW-0378">Hydrolase</keyword>
<dbReference type="InterPro" id="IPR001650">
    <property type="entry name" value="Helicase_C-like"/>
</dbReference>
<dbReference type="InterPro" id="IPR014001">
    <property type="entry name" value="Helicase_ATP-bd"/>
</dbReference>
<dbReference type="InterPro" id="IPR038718">
    <property type="entry name" value="SNF2-like_sf"/>
</dbReference>
<protein>
    <submittedName>
        <fullName evidence="5">Type III restriction enzyme, res subunit</fullName>
    </submittedName>
</protein>
<reference evidence="5 6" key="1">
    <citation type="submission" date="2013-08" db="EMBL/GenBank/DDBJ databases">
        <authorList>
            <person name="Durkin A.S."/>
            <person name="Haft D.R."/>
            <person name="McCorrison J."/>
            <person name="Torralba M."/>
            <person name="Gillis M."/>
            <person name="Haft D.H."/>
            <person name="Methe B."/>
            <person name="Sutton G."/>
            <person name="Nelson K.E."/>
        </authorList>
    </citation>
    <scope>NUCLEOTIDE SEQUENCE [LARGE SCALE GENOMIC DNA]</scope>
    <source>
        <strain evidence="5 6">ATCC 35536</strain>
    </source>
</reference>
<dbReference type="InterPro" id="IPR000330">
    <property type="entry name" value="SNF2_N"/>
</dbReference>
<feature type="domain" description="Helicase ATP-binding" evidence="3">
    <location>
        <begin position="296"/>
        <end position="461"/>
    </location>
</feature>
<sequence length="1179" mass="136930">MQSTLIDNSERLKLADTLKELINLPDIVYIDIATGYWDIPGTQLIAQELRVFLERSADTHIRILIGKDPYLFAQYNANPKYKGTKYPQDFIRTDLADLKVKPEYIPAVQLLLDFCKEQHEGQHDPKIGIRILRDASEDDDRQFFHSKCYILYGTGVAYGIIGSSNFTGKGLQGNSELNYLETVPQIITAKPDSINRSKGHISWFNEKWELASDWTQEFLEEVLKSSAIGKQAIAQAKPKSENFIILSPYEIYIKFIIDQFSEVIDFDGKITPDDYIPRDPDFKKLIYQQEAVNQGFAIMKRHRGFILADVVGLGKTFTALMIVKRHLLETGFKRPVLIICPPAIKQSWLDSIEYFDKNEASDKKIKPLIVLTTIGCLEDVNENNDYVAEDDFNETFKKADYSMIVVDESHRFRNNKTIMYQKLDDLIGSITPQPYVMLLSATPQNNKPYDLRNQIYLFQREHNNSTLQNLGKHENKLENYFAEKQRSYEAYIKKDKQINGKKISKTKEELEKDKENLIADNEDIRKRVVEPLIIRRTRTDIEKYYKDDMEAQALSFPKIKQPVAIPYEMKGDLAELFNSTINIVAPQVSKIEFDEEGNPILNFGTLEGEDGLGYYRYRAIEFLTSEENRKQHEVNNLTVEDTSQRLAQLMEIHLVKRLESSQAAFKESLHNLRRYTENMINMWRENRIFICPDLDVNKELNDLSIEKNKSFAACLEIIANKAKKANKKRFDSENMGPNREYQITDFDKAYINLLQNDLRLINNLCDQWDKQTDDPKIETFIRKFDSLFFDKEKNPFQKLIVFTECIATQKILVQKLKNCASEFNILSITAENRDDMKDTIAANFDANYKGERRDDYQILITTDVLSEGVNLHRSNSILNYDSPWNATRLMQRLGRINRIGTQAKEIWNYNFYPSTLGDNQINLKNRTYVKLQAFHELFGEDSQIYSTEEEVKHFDKVEREEADTAETPIMPFIAELREFRNQNKKEYDRLTSITQKVVSAVNNGTKQFFASLHELNKKDERLNSFLFIANNDGAVIKVGQLEFFEKLKPLIRLDATQIAINIDTIMAWQKSIMECYEKSKQNTAITVRQKNNKAITQARTRIQELYSVSYFEELRGMLDVISDALIHHNLTVAKKVLKINFDDDELFDNKTAAIKELYQLARQNKTYTNAVLSIELITK</sequence>
<dbReference type="Pfam" id="PF00271">
    <property type="entry name" value="Helicase_C"/>
    <property type="match status" value="1"/>
</dbReference>
<dbReference type="PANTHER" id="PTHR45766">
    <property type="entry name" value="DNA ANNEALING HELICASE AND ENDONUCLEASE ZRANB3 FAMILY MEMBER"/>
    <property type="match status" value="1"/>
</dbReference>
<dbReference type="InterPro" id="IPR049730">
    <property type="entry name" value="SNF2/RAD54-like_C"/>
</dbReference>
<dbReference type="SUPFAM" id="SSF52540">
    <property type="entry name" value="P-loop containing nucleoside triphosphate hydrolases"/>
    <property type="match status" value="2"/>
</dbReference>
<evidence type="ECO:0000313" key="5">
    <source>
        <dbReference type="EMBL" id="ERK04398.1"/>
    </source>
</evidence>
<dbReference type="Pfam" id="PF00176">
    <property type="entry name" value="SNF2-rel_dom"/>
    <property type="match status" value="1"/>
</dbReference>
<evidence type="ECO:0000259" key="4">
    <source>
        <dbReference type="PROSITE" id="PS51194"/>
    </source>
</evidence>
<dbReference type="SMART" id="SM00490">
    <property type="entry name" value="HELICc"/>
    <property type="match status" value="1"/>
</dbReference>
<dbReference type="EMBL" id="AVQI01000022">
    <property type="protein sequence ID" value="ERK04398.1"/>
    <property type="molecule type" value="Genomic_DNA"/>
</dbReference>
<name>A0ABN0P668_TRESO</name>
<evidence type="ECO:0000256" key="2">
    <source>
        <dbReference type="SAM" id="Coils"/>
    </source>
</evidence>
<feature type="domain" description="Helicase C-terminal" evidence="4">
    <location>
        <begin position="783"/>
        <end position="952"/>
    </location>
</feature>